<evidence type="ECO:0000313" key="10">
    <source>
        <dbReference type="Proteomes" id="UP000265691"/>
    </source>
</evidence>
<keyword evidence="6" id="KW-0406">Ion transport</keyword>
<dbReference type="Proteomes" id="UP000265691">
    <property type="component" value="Unassembled WGS sequence"/>
</dbReference>
<dbReference type="RefSeq" id="WP_119525805.1">
    <property type="nucleotide sequence ID" value="NZ_NRHC01000146.1"/>
</dbReference>
<dbReference type="PROSITE" id="PS51202">
    <property type="entry name" value="RCK_C"/>
    <property type="match status" value="1"/>
</dbReference>
<reference evidence="9 10" key="1">
    <citation type="submission" date="2017-08" db="EMBL/GenBank/DDBJ databases">
        <title>Reclassification of Bisgaard taxon 37 and 44.</title>
        <authorList>
            <person name="Christensen H."/>
        </authorList>
    </citation>
    <scope>NUCLEOTIDE SEQUENCE [LARGE SCALE GENOMIC DNA]</scope>
    <source>
        <strain evidence="9 10">B96_3</strain>
    </source>
</reference>
<keyword evidence="2" id="KW-0813">Transport</keyword>
<dbReference type="InterPro" id="IPR050721">
    <property type="entry name" value="Trk_Ktr_HKT_K-transport"/>
</dbReference>
<dbReference type="GO" id="GO:0005886">
    <property type="term" value="C:plasma membrane"/>
    <property type="evidence" value="ECO:0007669"/>
    <property type="project" value="InterPro"/>
</dbReference>
<evidence type="ECO:0000259" key="8">
    <source>
        <dbReference type="PROSITE" id="PS51202"/>
    </source>
</evidence>
<sequence length="459" mass="51302">MKIVILGAGKVGTSVIDNFINDESDIVVVDLDPTRLAYIASKYEVVTITGHANDLSVLDRADLRSADLLVATTQHDEVNIMACKIAHEIYNVEFKIARIRQRRFLEQRERLFASKIFPVDYIIEPTLIMANSLYNLIRYPGAEYFNYFCDQKVALFACQAQYGGIFVGKVGSSAVSELNKLGICLVALIRNGAMVQVNDFTTINAGDQVVLMAETDNVMLAMSYFQKNPPAPKRIMLAGGSRTNTFLAQFLRKRASIKLFEEDHTKARQLVKELSNVLVIEGDCTDENILFEERIDSTDIFVAVTGEDNVNIMSAILAKRMGAKRAIAVVGRTLNKSLVENDEIDIIYSPQNDLATELRAQGNITPFKRIFRDPRDNLFQVLQTQLNGSFGNKEVEGVTYEQLKVPHGIRFLAICNQDDFRLITPSTVLKAGDQVLVLVNDNDDLQTFSRLNGKSLLDI</sequence>
<dbReference type="EMBL" id="NRHC01000146">
    <property type="protein sequence ID" value="RIY31061.1"/>
    <property type="molecule type" value="Genomic_DNA"/>
</dbReference>
<keyword evidence="10" id="KW-1185">Reference proteome</keyword>
<gene>
    <name evidence="9" type="ORF">CKF54_07900</name>
</gene>
<evidence type="ECO:0000256" key="2">
    <source>
        <dbReference type="ARBA" id="ARBA00022448"/>
    </source>
</evidence>
<dbReference type="Pfam" id="PF02254">
    <property type="entry name" value="TrkA_N"/>
    <property type="match status" value="2"/>
</dbReference>
<dbReference type="InterPro" id="IPR003148">
    <property type="entry name" value="RCK_N"/>
</dbReference>
<dbReference type="PANTHER" id="PTHR43833:SF5">
    <property type="entry name" value="TRK SYSTEM POTASSIUM UPTAKE PROTEIN TRKA"/>
    <property type="match status" value="1"/>
</dbReference>
<dbReference type="Gene3D" id="3.30.70.1450">
    <property type="entry name" value="Regulator of K+ conductance, C-terminal domain"/>
    <property type="match status" value="2"/>
</dbReference>
<dbReference type="OrthoDB" id="9775180at2"/>
<evidence type="ECO:0000256" key="1">
    <source>
        <dbReference type="ARBA" id="ARBA00017378"/>
    </source>
</evidence>
<evidence type="ECO:0000256" key="6">
    <source>
        <dbReference type="ARBA" id="ARBA00023065"/>
    </source>
</evidence>
<dbReference type="PRINTS" id="PR00335">
    <property type="entry name" value="KUPTAKETRKA"/>
</dbReference>
<protein>
    <recommendedName>
        <fullName evidence="1">Trk system potassium uptake protein TrkA</fullName>
    </recommendedName>
</protein>
<dbReference type="NCBIfam" id="NF007031">
    <property type="entry name" value="PRK09496.1-2"/>
    <property type="match status" value="1"/>
</dbReference>
<organism evidence="9 10">
    <name type="scientific">Psittacicella hinzii</name>
    <dbReference type="NCBI Taxonomy" id="2028575"/>
    <lineage>
        <taxon>Bacteria</taxon>
        <taxon>Pseudomonadati</taxon>
        <taxon>Pseudomonadota</taxon>
        <taxon>Gammaproteobacteria</taxon>
        <taxon>Pasteurellales</taxon>
        <taxon>Psittacicellaceae</taxon>
        <taxon>Psittacicella</taxon>
    </lineage>
</organism>
<name>A0A3A1Y0T4_9GAMM</name>
<dbReference type="InterPro" id="IPR036291">
    <property type="entry name" value="NAD(P)-bd_dom_sf"/>
</dbReference>
<dbReference type="InterPro" id="IPR006036">
    <property type="entry name" value="K_uptake_TrkA"/>
</dbReference>
<keyword evidence="4" id="KW-0630">Potassium</keyword>
<keyword evidence="3" id="KW-0633">Potassium transport</keyword>
<dbReference type="NCBIfam" id="NF007032">
    <property type="entry name" value="PRK09496.1-4"/>
    <property type="match status" value="1"/>
</dbReference>
<dbReference type="InterPro" id="IPR036721">
    <property type="entry name" value="RCK_C_sf"/>
</dbReference>
<dbReference type="PANTHER" id="PTHR43833">
    <property type="entry name" value="POTASSIUM CHANNEL PROTEIN 2-RELATED-RELATED"/>
    <property type="match status" value="1"/>
</dbReference>
<proteinExistence type="predicted"/>
<dbReference type="AlphaFoldDB" id="A0A3A1Y0T4"/>
<comment type="caution">
    <text evidence="9">The sequence shown here is derived from an EMBL/GenBank/DDBJ whole genome shotgun (WGS) entry which is preliminary data.</text>
</comment>
<evidence type="ECO:0000256" key="4">
    <source>
        <dbReference type="ARBA" id="ARBA00022958"/>
    </source>
</evidence>
<dbReference type="InterPro" id="IPR006037">
    <property type="entry name" value="RCK_C"/>
</dbReference>
<dbReference type="SUPFAM" id="SSF51735">
    <property type="entry name" value="NAD(P)-binding Rossmann-fold domains"/>
    <property type="match status" value="2"/>
</dbReference>
<feature type="domain" description="RCK C-terminal" evidence="8">
    <location>
        <begin position="368"/>
        <end position="454"/>
    </location>
</feature>
<feature type="domain" description="RCK N-terminal" evidence="7">
    <location>
        <begin position="1"/>
        <end position="123"/>
    </location>
</feature>
<accession>A0A3A1Y0T4</accession>
<dbReference type="NCBIfam" id="NF007039">
    <property type="entry name" value="PRK09496.3-2"/>
    <property type="match status" value="1"/>
</dbReference>
<feature type="domain" description="RCK N-terminal" evidence="7">
    <location>
        <begin position="232"/>
        <end position="348"/>
    </location>
</feature>
<evidence type="ECO:0000259" key="7">
    <source>
        <dbReference type="PROSITE" id="PS51201"/>
    </source>
</evidence>
<evidence type="ECO:0000256" key="5">
    <source>
        <dbReference type="ARBA" id="ARBA00023027"/>
    </source>
</evidence>
<dbReference type="Gene3D" id="3.40.50.720">
    <property type="entry name" value="NAD(P)-binding Rossmann-like Domain"/>
    <property type="match status" value="2"/>
</dbReference>
<dbReference type="PROSITE" id="PS51201">
    <property type="entry name" value="RCK_N"/>
    <property type="match status" value="2"/>
</dbReference>
<evidence type="ECO:0000256" key="3">
    <source>
        <dbReference type="ARBA" id="ARBA00022538"/>
    </source>
</evidence>
<keyword evidence="5" id="KW-0520">NAD</keyword>
<dbReference type="GO" id="GO:0015079">
    <property type="term" value="F:potassium ion transmembrane transporter activity"/>
    <property type="evidence" value="ECO:0007669"/>
    <property type="project" value="InterPro"/>
</dbReference>
<evidence type="ECO:0000313" key="9">
    <source>
        <dbReference type="EMBL" id="RIY31061.1"/>
    </source>
</evidence>